<reference evidence="2 3" key="1">
    <citation type="journal article" date="2024" name="J Genomics">
        <title>Draft genome sequencing and assembly of Favolaschia claudopus CIRM-BRFM 2984 isolated from oak limbs.</title>
        <authorList>
            <person name="Navarro D."/>
            <person name="Drula E."/>
            <person name="Chaduli D."/>
            <person name="Cazenave R."/>
            <person name="Ahrendt S."/>
            <person name="Wang J."/>
            <person name="Lipzen A."/>
            <person name="Daum C."/>
            <person name="Barry K."/>
            <person name="Grigoriev I.V."/>
            <person name="Favel A."/>
            <person name="Rosso M.N."/>
            <person name="Martin F."/>
        </authorList>
    </citation>
    <scope>NUCLEOTIDE SEQUENCE [LARGE SCALE GENOMIC DNA]</scope>
    <source>
        <strain evidence="2 3">CIRM-BRFM 2984</strain>
    </source>
</reference>
<comment type="caution">
    <text evidence="2">The sequence shown here is derived from an EMBL/GenBank/DDBJ whole genome shotgun (WGS) entry which is preliminary data.</text>
</comment>
<accession>A0AAV9ZDW3</accession>
<keyword evidence="1" id="KW-1133">Transmembrane helix</keyword>
<gene>
    <name evidence="2" type="ORF">R3P38DRAFT_469136</name>
</gene>
<dbReference type="GO" id="GO:0016301">
    <property type="term" value="F:kinase activity"/>
    <property type="evidence" value="ECO:0007669"/>
    <property type="project" value="UniProtKB-KW"/>
</dbReference>
<proteinExistence type="predicted"/>
<dbReference type="InterPro" id="IPR011009">
    <property type="entry name" value="Kinase-like_dom_sf"/>
</dbReference>
<organism evidence="2 3">
    <name type="scientific">Favolaschia claudopus</name>
    <dbReference type="NCBI Taxonomy" id="2862362"/>
    <lineage>
        <taxon>Eukaryota</taxon>
        <taxon>Fungi</taxon>
        <taxon>Dikarya</taxon>
        <taxon>Basidiomycota</taxon>
        <taxon>Agaricomycotina</taxon>
        <taxon>Agaricomycetes</taxon>
        <taxon>Agaricomycetidae</taxon>
        <taxon>Agaricales</taxon>
        <taxon>Marasmiineae</taxon>
        <taxon>Mycenaceae</taxon>
        <taxon>Favolaschia</taxon>
    </lineage>
</organism>
<keyword evidence="1" id="KW-0812">Transmembrane</keyword>
<dbReference type="AlphaFoldDB" id="A0AAV9ZDW3"/>
<protein>
    <submittedName>
        <fullName evidence="2">Kinase-like protein</fullName>
    </submittedName>
</protein>
<sequence length="569" mass="62686">MNLASSDVWVSASVSVKSYSEHFSVPRPAPPLDAVASSTINRHDPSPEANVTKTLSTFDPATLQYTLPSTEVTLDIALVLDVLNKTGPKITDSNRSSWQFTTQPDDYALTAYHEADYYDWLAWAVCRPAASAVNAVRDELYNLAHIPIPDDGYSRIDKVNKGTDWAATDLVQRWSKINVVSTPHEFKRDRALHVDGDNQSVLDFLYEHAKSGYRFRSKHPVPSSTLTGKAHNIISQIINEMIATNTCHALISSQERYALFRVTDSLQLAMSPVYNIRGSETQVRDLTELVLFYAYAAIGAGSRYGPARQTLVIAMPVTLPAFPTSVFQPYEGVFRGGRIGRTKLVSTGSNRSFHLPWARFYGDVRSTSNDVAIVYGRLIFLFFASGTLIAKAAWGKSATQRLHREYDAYDVMHTLQGIAIPKIAGMFAAGDGKIKVLIMSYAGITLTGFSELNTCQKRMLFRRLVRVHKIGVQHNDFEPRNVTMSSSGPLIIDFDHASLDHVCPGAICQELLQVAQALGLKADEVEELHANAIAVAHVASYRALVTAAFAVVFVVLCYLYGLDSVVGDA</sequence>
<feature type="transmembrane region" description="Helical" evidence="1">
    <location>
        <begin position="374"/>
        <end position="394"/>
    </location>
</feature>
<evidence type="ECO:0000256" key="1">
    <source>
        <dbReference type="SAM" id="Phobius"/>
    </source>
</evidence>
<keyword evidence="2" id="KW-0808">Transferase</keyword>
<dbReference type="EMBL" id="JAWWNJ010000158">
    <property type="protein sequence ID" value="KAK6980560.1"/>
    <property type="molecule type" value="Genomic_DNA"/>
</dbReference>
<dbReference type="Proteomes" id="UP001362999">
    <property type="component" value="Unassembled WGS sequence"/>
</dbReference>
<keyword evidence="1" id="KW-0472">Membrane</keyword>
<keyword evidence="2" id="KW-0418">Kinase</keyword>
<evidence type="ECO:0000313" key="2">
    <source>
        <dbReference type="EMBL" id="KAK6980560.1"/>
    </source>
</evidence>
<evidence type="ECO:0000313" key="3">
    <source>
        <dbReference type="Proteomes" id="UP001362999"/>
    </source>
</evidence>
<name>A0AAV9ZDW3_9AGAR</name>
<keyword evidence="3" id="KW-1185">Reference proteome</keyword>
<feature type="transmembrane region" description="Helical" evidence="1">
    <location>
        <begin position="543"/>
        <end position="561"/>
    </location>
</feature>
<dbReference type="SUPFAM" id="SSF56112">
    <property type="entry name" value="Protein kinase-like (PK-like)"/>
    <property type="match status" value="1"/>
</dbReference>